<feature type="region of interest" description="Disordered" evidence="6">
    <location>
        <begin position="290"/>
        <end position="337"/>
    </location>
</feature>
<gene>
    <name evidence="8" type="ORF">JF922_18330</name>
</gene>
<evidence type="ECO:0000256" key="7">
    <source>
        <dbReference type="SAM" id="Phobius"/>
    </source>
</evidence>
<evidence type="ECO:0000313" key="8">
    <source>
        <dbReference type="EMBL" id="MBJ7600021.1"/>
    </source>
</evidence>
<proteinExistence type="predicted"/>
<comment type="subcellular location">
    <subcellularLocation>
        <location evidence="1">Cell membrane</location>
        <topology evidence="1">Multi-pass membrane protein</topology>
    </subcellularLocation>
</comment>
<evidence type="ECO:0000256" key="5">
    <source>
        <dbReference type="ARBA" id="ARBA00023136"/>
    </source>
</evidence>
<dbReference type="Proteomes" id="UP000612893">
    <property type="component" value="Unassembled WGS sequence"/>
</dbReference>
<comment type="caution">
    <text evidence="8">The sequence shown here is derived from an EMBL/GenBank/DDBJ whole genome shotgun (WGS) entry which is preliminary data.</text>
</comment>
<keyword evidence="2" id="KW-1003">Cell membrane</keyword>
<dbReference type="RefSeq" id="WP_338203696.1">
    <property type="nucleotide sequence ID" value="NZ_JAEKNR010000180.1"/>
</dbReference>
<feature type="transmembrane region" description="Helical" evidence="7">
    <location>
        <begin position="46"/>
        <end position="67"/>
    </location>
</feature>
<keyword evidence="9" id="KW-1185">Reference proteome</keyword>
<feature type="transmembrane region" description="Helical" evidence="7">
    <location>
        <begin position="102"/>
        <end position="122"/>
    </location>
</feature>
<keyword evidence="4 7" id="KW-1133">Transmembrane helix</keyword>
<feature type="compositionally biased region" description="Basic and acidic residues" evidence="6">
    <location>
        <begin position="303"/>
        <end position="314"/>
    </location>
</feature>
<evidence type="ECO:0000256" key="3">
    <source>
        <dbReference type="ARBA" id="ARBA00022692"/>
    </source>
</evidence>
<evidence type="ECO:0000256" key="2">
    <source>
        <dbReference type="ARBA" id="ARBA00022475"/>
    </source>
</evidence>
<feature type="transmembrane region" description="Helical" evidence="7">
    <location>
        <begin position="252"/>
        <end position="273"/>
    </location>
</feature>
<dbReference type="PANTHER" id="PTHR30213">
    <property type="entry name" value="INNER MEMBRANE PROTEIN YHJD"/>
    <property type="match status" value="1"/>
</dbReference>
<feature type="transmembrane region" description="Helical" evidence="7">
    <location>
        <begin position="217"/>
        <end position="240"/>
    </location>
</feature>
<evidence type="ECO:0000313" key="9">
    <source>
        <dbReference type="Proteomes" id="UP000612893"/>
    </source>
</evidence>
<evidence type="ECO:0000256" key="1">
    <source>
        <dbReference type="ARBA" id="ARBA00004651"/>
    </source>
</evidence>
<name>A0A934N909_9BACT</name>
<dbReference type="GO" id="GO:0005886">
    <property type="term" value="C:plasma membrane"/>
    <property type="evidence" value="ECO:0007669"/>
    <property type="project" value="UniProtKB-SubCell"/>
</dbReference>
<dbReference type="InterPro" id="IPR017039">
    <property type="entry name" value="Virul_fac_BrkB"/>
</dbReference>
<dbReference type="NCBIfam" id="TIGR00765">
    <property type="entry name" value="yihY_not_rbn"/>
    <property type="match status" value="1"/>
</dbReference>
<reference evidence="8" key="1">
    <citation type="submission" date="2020-10" db="EMBL/GenBank/DDBJ databases">
        <title>Ca. Dormibacterota MAGs.</title>
        <authorList>
            <person name="Montgomery K."/>
        </authorList>
    </citation>
    <scope>NUCLEOTIDE SEQUENCE [LARGE SCALE GENOMIC DNA]</scope>
    <source>
        <strain evidence="8">SC8812_S17_10</strain>
    </source>
</reference>
<protein>
    <submittedName>
        <fullName evidence="8">YihY/virulence factor BrkB family protein</fullName>
    </submittedName>
</protein>
<dbReference type="AlphaFoldDB" id="A0A934N909"/>
<evidence type="ECO:0000256" key="6">
    <source>
        <dbReference type="SAM" id="MobiDB-lite"/>
    </source>
</evidence>
<feature type="compositionally biased region" description="Basic and acidic residues" evidence="6">
    <location>
        <begin position="323"/>
        <end position="335"/>
    </location>
</feature>
<feature type="transmembrane region" description="Helical" evidence="7">
    <location>
        <begin position="142"/>
        <end position="164"/>
    </location>
</feature>
<accession>A0A934N909</accession>
<dbReference type="EMBL" id="JAEKNR010000180">
    <property type="protein sequence ID" value="MBJ7600021.1"/>
    <property type="molecule type" value="Genomic_DNA"/>
</dbReference>
<dbReference type="Pfam" id="PF03631">
    <property type="entry name" value="Virul_fac_BrkB"/>
    <property type="match status" value="1"/>
</dbReference>
<sequence>MKNLVARLRRLLEGAKQTLPGRVALKAMEDNVPSQAVLIAWNMLQAIFPIALALAAILGAVLGAVGVQSQSVLQTVAAVIPDQAGQQQVLDALKAVSSKTGLFAILALVGFLWSASNLFGALEQAFDLIFHVPVRDFLRQKLMAVFMMLLFCLLAGLAILSSSLLPLLSQLPQAPLLPQGAGALALQFLIGSLAGLILFFAIYYVVPNRKQSVRQVLAGAVLAGVAFELLTLAFPLYFKLTGPGMNQYGKTFALLFILMAYMYFLGLITMLGVELNSVLYPVPIPQPDRPMAMSPAASGPGHPSRESSARRERLVASGQAGGREPDDERQGEPRPLRSRLRRVGFNLLAATIGLFALSRHRS</sequence>
<keyword evidence="5 7" id="KW-0472">Membrane</keyword>
<keyword evidence="3 7" id="KW-0812">Transmembrane</keyword>
<organism evidence="8 9">
    <name type="scientific">Candidatus Nephthysia bennettiae</name>
    <dbReference type="NCBI Taxonomy" id="3127016"/>
    <lineage>
        <taxon>Bacteria</taxon>
        <taxon>Bacillati</taxon>
        <taxon>Candidatus Dormiibacterota</taxon>
        <taxon>Candidatus Dormibacteria</taxon>
        <taxon>Candidatus Dormibacterales</taxon>
        <taxon>Candidatus Dormibacteraceae</taxon>
        <taxon>Candidatus Nephthysia</taxon>
    </lineage>
</organism>
<evidence type="ECO:0000256" key="4">
    <source>
        <dbReference type="ARBA" id="ARBA00022989"/>
    </source>
</evidence>
<feature type="transmembrane region" description="Helical" evidence="7">
    <location>
        <begin position="184"/>
        <end position="205"/>
    </location>
</feature>
<dbReference type="PANTHER" id="PTHR30213:SF0">
    <property type="entry name" value="UPF0761 MEMBRANE PROTEIN YIHY"/>
    <property type="match status" value="1"/>
</dbReference>